<proteinExistence type="predicted"/>
<dbReference type="EMBL" id="KL198017">
    <property type="protein sequence ID" value="KDQ20381.1"/>
    <property type="molecule type" value="Genomic_DNA"/>
</dbReference>
<name>A0A067N9F0_BOTB1</name>
<dbReference type="InterPro" id="IPR050729">
    <property type="entry name" value="Rho-GAP"/>
</dbReference>
<evidence type="ECO:0000313" key="5">
    <source>
        <dbReference type="Proteomes" id="UP000027195"/>
    </source>
</evidence>
<feature type="compositionally biased region" description="Polar residues" evidence="2">
    <location>
        <begin position="730"/>
        <end position="745"/>
    </location>
</feature>
<feature type="compositionally biased region" description="Polar residues" evidence="2">
    <location>
        <begin position="264"/>
        <end position="283"/>
    </location>
</feature>
<dbReference type="GO" id="GO:0007165">
    <property type="term" value="P:signal transduction"/>
    <property type="evidence" value="ECO:0007669"/>
    <property type="project" value="InterPro"/>
</dbReference>
<dbReference type="PANTHER" id="PTHR23176:SF134">
    <property type="entry name" value="RHO-TYPE GTPASE-ACTIVATING PROTEIN"/>
    <property type="match status" value="1"/>
</dbReference>
<feature type="compositionally biased region" description="Polar residues" evidence="2">
    <location>
        <begin position="776"/>
        <end position="806"/>
    </location>
</feature>
<feature type="region of interest" description="Disordered" evidence="2">
    <location>
        <begin position="264"/>
        <end position="303"/>
    </location>
</feature>
<dbReference type="Gene3D" id="1.10.555.10">
    <property type="entry name" value="Rho GTPase activation protein"/>
    <property type="match status" value="1"/>
</dbReference>
<feature type="domain" description="Rho-GAP" evidence="3">
    <location>
        <begin position="470"/>
        <end position="665"/>
    </location>
</feature>
<dbReference type="SMART" id="SM00324">
    <property type="entry name" value="RhoGAP"/>
    <property type="match status" value="1"/>
</dbReference>
<feature type="region of interest" description="Disordered" evidence="2">
    <location>
        <begin position="1"/>
        <end position="36"/>
    </location>
</feature>
<dbReference type="STRING" id="930990.A0A067N9F0"/>
<dbReference type="Proteomes" id="UP000027195">
    <property type="component" value="Unassembled WGS sequence"/>
</dbReference>
<sequence length="851" mass="94294">MASPTRASFDGHHHQGHHHGGHHQPSASISASRGQADQGPIPLFELHLRYVSESYLAFFNERIRIEEYYIDLLTKFHQRFRALDNYFDEKSVNPALYGINSSPPPTIPLSTLRRAWREVRDNVDRETSCRTAFIDALRTDVVKPLVTLKETQDRTIKRMREEIRSTQVAHQDYAENVLPKLQRTYFKKSQELADVRAERAPGPSNTVAPAPSPPPYLPSVNTSAPSSIPPSSRPSSLPPSPTGTYVTLPPPAPIPIPAAANGSYQSLTAGNSRPSQSSVSGSAPKQGFRARSPSTSNSLSDLAHQGKKQLGQLMGFLDRGDTGRGSGNVKELQHGERERGSFALRGVKAKREADEADEEYRKGVHWLETLRIRRVKTIQAGYNSLELFIQELSDTVKSALEHYMDCFSATGSTLSQLASHARADVLKISSASDVATIHTYTSMPLAQSLPQRVRYANFYVGDCNDLIFGVSLVDYATSRGLQEGEVPRIVVKCIKEIETRGLDVEGIYRISGRHANVQELKQRIERDEKLFEFNPAIDDVFCVSSLLKLYLRELPEPLFRFPVQERLQHTESRDEHIHNDFQVLRSKMRRLHPVHQATLRVLIEHLAHVTSRCQVNKMDARNLAIVFGSVIFGEDEMAKGTDLLSMQSWKDTVLEDLINFCPILFDDGRPPPSPASAVVPLPHLDPPLVVSYGSNYTRTNPNLRVAVPSKESDFAPPLPQRPPPSIHPSRITNPASRVSTPTEQSPPRLPRRPQNPDIAGTPLSPLSFGYPGEASAPSSMEQGMLNVTSDAKSDSTVVPATPNTPSDVDEPFEMITSPTVRAVSSTPSTMSPTNEPIPPHQPLAFDSEPRT</sequence>
<dbReference type="SUPFAM" id="SSF48350">
    <property type="entry name" value="GTPase activation domain, GAP"/>
    <property type="match status" value="1"/>
</dbReference>
<dbReference type="GO" id="GO:0005737">
    <property type="term" value="C:cytoplasm"/>
    <property type="evidence" value="ECO:0007669"/>
    <property type="project" value="TreeGrafter"/>
</dbReference>
<dbReference type="GO" id="GO:0005096">
    <property type="term" value="F:GTPase activator activity"/>
    <property type="evidence" value="ECO:0007669"/>
    <property type="project" value="UniProtKB-KW"/>
</dbReference>
<evidence type="ECO:0000259" key="3">
    <source>
        <dbReference type="PROSITE" id="PS50238"/>
    </source>
</evidence>
<feature type="compositionally biased region" description="Pro residues" evidence="2">
    <location>
        <begin position="716"/>
        <end position="726"/>
    </location>
</feature>
<feature type="compositionally biased region" description="Polar residues" evidence="2">
    <location>
        <begin position="25"/>
        <end position="35"/>
    </location>
</feature>
<keyword evidence="1" id="KW-0343">GTPase activation</keyword>
<feature type="compositionally biased region" description="Polar residues" evidence="2">
    <location>
        <begin position="816"/>
        <end position="834"/>
    </location>
</feature>
<feature type="region of interest" description="Disordered" evidence="2">
    <location>
        <begin position="198"/>
        <end position="250"/>
    </location>
</feature>
<dbReference type="SUPFAM" id="SSF103657">
    <property type="entry name" value="BAR/IMD domain-like"/>
    <property type="match status" value="1"/>
</dbReference>
<feature type="compositionally biased region" description="Pro residues" evidence="2">
    <location>
        <begin position="227"/>
        <end position="241"/>
    </location>
</feature>
<organism evidence="4 5">
    <name type="scientific">Botryobasidium botryosum (strain FD-172 SS1)</name>
    <dbReference type="NCBI Taxonomy" id="930990"/>
    <lineage>
        <taxon>Eukaryota</taxon>
        <taxon>Fungi</taxon>
        <taxon>Dikarya</taxon>
        <taxon>Basidiomycota</taxon>
        <taxon>Agaricomycotina</taxon>
        <taxon>Agaricomycetes</taxon>
        <taxon>Cantharellales</taxon>
        <taxon>Botryobasidiaceae</taxon>
        <taxon>Botryobasidium</taxon>
    </lineage>
</organism>
<evidence type="ECO:0000313" key="4">
    <source>
        <dbReference type="EMBL" id="KDQ20381.1"/>
    </source>
</evidence>
<protein>
    <recommendedName>
        <fullName evidence="3">Rho-GAP domain-containing protein</fullName>
    </recommendedName>
</protein>
<reference evidence="5" key="1">
    <citation type="journal article" date="2014" name="Proc. Natl. Acad. Sci. U.S.A.">
        <title>Extensive sampling of basidiomycete genomes demonstrates inadequacy of the white-rot/brown-rot paradigm for wood decay fungi.</title>
        <authorList>
            <person name="Riley R."/>
            <person name="Salamov A.A."/>
            <person name="Brown D.W."/>
            <person name="Nagy L.G."/>
            <person name="Floudas D."/>
            <person name="Held B.W."/>
            <person name="Levasseur A."/>
            <person name="Lombard V."/>
            <person name="Morin E."/>
            <person name="Otillar R."/>
            <person name="Lindquist E.A."/>
            <person name="Sun H."/>
            <person name="LaButti K.M."/>
            <person name="Schmutz J."/>
            <person name="Jabbour D."/>
            <person name="Luo H."/>
            <person name="Baker S.E."/>
            <person name="Pisabarro A.G."/>
            <person name="Walton J.D."/>
            <person name="Blanchette R.A."/>
            <person name="Henrissat B."/>
            <person name="Martin F."/>
            <person name="Cullen D."/>
            <person name="Hibbett D.S."/>
            <person name="Grigoriev I.V."/>
        </authorList>
    </citation>
    <scope>NUCLEOTIDE SEQUENCE [LARGE SCALE GENOMIC DNA]</scope>
    <source>
        <strain evidence="5">FD-172 SS1</strain>
    </source>
</reference>
<dbReference type="AlphaFoldDB" id="A0A067N9F0"/>
<gene>
    <name evidence="4" type="ORF">BOTBODRAFT_26385</name>
</gene>
<dbReference type="InParanoid" id="A0A067N9F0"/>
<evidence type="ECO:0000256" key="2">
    <source>
        <dbReference type="SAM" id="MobiDB-lite"/>
    </source>
</evidence>
<dbReference type="OrthoDB" id="79452at2759"/>
<dbReference type="InterPro" id="IPR027267">
    <property type="entry name" value="AH/BAR_dom_sf"/>
</dbReference>
<dbReference type="Gene3D" id="1.20.1270.60">
    <property type="entry name" value="Arfaptin homology (AH) domain/BAR domain"/>
    <property type="match status" value="2"/>
</dbReference>
<dbReference type="CDD" id="cd00159">
    <property type="entry name" value="RhoGAP"/>
    <property type="match status" value="1"/>
</dbReference>
<accession>A0A067N9F0</accession>
<dbReference type="InterPro" id="IPR000198">
    <property type="entry name" value="RhoGAP_dom"/>
</dbReference>
<dbReference type="PANTHER" id="PTHR23176">
    <property type="entry name" value="RHO/RAC/CDC GTPASE-ACTIVATING PROTEIN"/>
    <property type="match status" value="1"/>
</dbReference>
<dbReference type="PROSITE" id="PS50238">
    <property type="entry name" value="RHOGAP"/>
    <property type="match status" value="1"/>
</dbReference>
<evidence type="ECO:0000256" key="1">
    <source>
        <dbReference type="ARBA" id="ARBA00022468"/>
    </source>
</evidence>
<dbReference type="HOGENOM" id="CLU_008682_1_1_1"/>
<dbReference type="Pfam" id="PF00620">
    <property type="entry name" value="RhoGAP"/>
    <property type="match status" value="1"/>
</dbReference>
<dbReference type="InterPro" id="IPR008936">
    <property type="entry name" value="Rho_GTPase_activation_prot"/>
</dbReference>
<feature type="region of interest" description="Disordered" evidence="2">
    <location>
        <begin position="316"/>
        <end position="338"/>
    </location>
</feature>
<keyword evidence="5" id="KW-1185">Reference proteome</keyword>
<feature type="region of interest" description="Disordered" evidence="2">
    <location>
        <begin position="709"/>
        <end position="851"/>
    </location>
</feature>